<reference evidence="1" key="1">
    <citation type="submission" date="2018-05" db="EMBL/GenBank/DDBJ databases">
        <authorList>
            <person name="Lanie J.A."/>
            <person name="Ng W.-L."/>
            <person name="Kazmierczak K.M."/>
            <person name="Andrzejewski T.M."/>
            <person name="Davidsen T.M."/>
            <person name="Wayne K.J."/>
            <person name="Tettelin H."/>
            <person name="Glass J.I."/>
            <person name="Rusch D."/>
            <person name="Podicherti R."/>
            <person name="Tsui H.-C.T."/>
            <person name="Winkler M.E."/>
        </authorList>
    </citation>
    <scope>NUCLEOTIDE SEQUENCE</scope>
</reference>
<dbReference type="AlphaFoldDB" id="A0A382U5V4"/>
<dbReference type="EMBL" id="UINC01141746">
    <property type="protein sequence ID" value="SVD29670.1"/>
    <property type="molecule type" value="Genomic_DNA"/>
</dbReference>
<name>A0A382U5V4_9ZZZZ</name>
<protein>
    <submittedName>
        <fullName evidence="1">Uncharacterized protein</fullName>
    </submittedName>
</protein>
<evidence type="ECO:0000313" key="1">
    <source>
        <dbReference type="EMBL" id="SVD29670.1"/>
    </source>
</evidence>
<feature type="non-terminal residue" evidence="1">
    <location>
        <position position="1"/>
    </location>
</feature>
<proteinExistence type="predicted"/>
<organism evidence="1">
    <name type="scientific">marine metagenome</name>
    <dbReference type="NCBI Taxonomy" id="408172"/>
    <lineage>
        <taxon>unclassified sequences</taxon>
        <taxon>metagenomes</taxon>
        <taxon>ecological metagenomes</taxon>
    </lineage>
</organism>
<gene>
    <name evidence="1" type="ORF">METZ01_LOCUS382524</name>
</gene>
<sequence length="36" mass="3890">VATEVTIMTTVVAVTLLYSPRLADNFLGKAALFHLL</sequence>
<feature type="non-terminal residue" evidence="1">
    <location>
        <position position="36"/>
    </location>
</feature>
<accession>A0A382U5V4</accession>